<feature type="compositionally biased region" description="Low complexity" evidence="1">
    <location>
        <begin position="153"/>
        <end position="168"/>
    </location>
</feature>
<dbReference type="EMBL" id="CP075584">
    <property type="protein sequence ID" value="WBM80039.1"/>
    <property type="molecule type" value="Genomic_DNA"/>
</dbReference>
<protein>
    <submittedName>
        <fullName evidence="3">Uncharacterized protein</fullName>
    </submittedName>
</protein>
<feature type="compositionally biased region" description="Basic and acidic residues" evidence="1">
    <location>
        <begin position="141"/>
        <end position="152"/>
    </location>
</feature>
<feature type="region of interest" description="Disordered" evidence="1">
    <location>
        <begin position="32"/>
        <end position="182"/>
    </location>
</feature>
<sequence length="182" mass="17879">MAHLTKKSSLVFATIGLAGLLSAGIATAQADTGRHGDDIPAPVSSSSTTSPGTVVGTDDPATHELGDDHATDPATPTPTAPAETTDDHDADSLADDNGVDDPATHDVGDDHAAAPAVPATPATPAHEVGDDHGIDNPATHDVGDDHGTDDHGTVTSGSGNSGSDNSGHGNSGHDSTEHGNNG</sequence>
<feature type="compositionally biased region" description="Low complexity" evidence="1">
    <location>
        <begin position="113"/>
        <end position="125"/>
    </location>
</feature>
<feature type="chain" id="PRO_5045622834" evidence="2">
    <location>
        <begin position="29"/>
        <end position="182"/>
    </location>
</feature>
<dbReference type="RefSeq" id="WP_281534658.1">
    <property type="nucleotide sequence ID" value="NZ_CP075584.1"/>
</dbReference>
<feature type="signal peptide" evidence="2">
    <location>
        <begin position="1"/>
        <end position="28"/>
    </location>
</feature>
<reference evidence="3 4" key="1">
    <citation type="submission" date="2021-05" db="EMBL/GenBank/DDBJ databases">
        <authorList>
            <person name="Kumar R."/>
            <person name="Kumar A."/>
            <person name="Mukhia S."/>
        </authorList>
    </citation>
    <scope>NUCLEOTIDE SEQUENCE [LARGE SCALE GENOMIC DNA]</scope>
    <source>
        <strain evidence="3 4">ERMR7:08</strain>
    </source>
</reference>
<organism evidence="3 4">
    <name type="scientific">Cryobacterium breve</name>
    <dbReference type="NCBI Taxonomy" id="1259258"/>
    <lineage>
        <taxon>Bacteria</taxon>
        <taxon>Bacillati</taxon>
        <taxon>Actinomycetota</taxon>
        <taxon>Actinomycetes</taxon>
        <taxon>Micrococcales</taxon>
        <taxon>Microbacteriaceae</taxon>
        <taxon>Cryobacterium</taxon>
    </lineage>
</organism>
<gene>
    <name evidence="3" type="ORF">KIV56_18180</name>
</gene>
<keyword evidence="4" id="KW-1185">Reference proteome</keyword>
<evidence type="ECO:0000313" key="3">
    <source>
        <dbReference type="EMBL" id="WBM80039.1"/>
    </source>
</evidence>
<feature type="compositionally biased region" description="Basic and acidic residues" evidence="1">
    <location>
        <begin position="60"/>
        <end position="71"/>
    </location>
</feature>
<evidence type="ECO:0000256" key="1">
    <source>
        <dbReference type="SAM" id="MobiDB-lite"/>
    </source>
</evidence>
<feature type="compositionally biased region" description="Low complexity" evidence="1">
    <location>
        <begin position="42"/>
        <end position="57"/>
    </location>
</feature>
<feature type="compositionally biased region" description="Basic and acidic residues" evidence="1">
    <location>
        <begin position="102"/>
        <end position="112"/>
    </location>
</feature>
<evidence type="ECO:0000313" key="4">
    <source>
        <dbReference type="Proteomes" id="UP001212421"/>
    </source>
</evidence>
<keyword evidence="2" id="KW-0732">Signal</keyword>
<proteinExistence type="predicted"/>
<dbReference type="Proteomes" id="UP001212421">
    <property type="component" value="Chromosome"/>
</dbReference>
<accession>A0ABY7NEP8</accession>
<evidence type="ECO:0000256" key="2">
    <source>
        <dbReference type="SAM" id="SignalP"/>
    </source>
</evidence>
<name>A0ABY7NEP8_9MICO</name>